<evidence type="ECO:0000256" key="3">
    <source>
        <dbReference type="ARBA" id="ARBA00022475"/>
    </source>
</evidence>
<dbReference type="SUPFAM" id="SSF103473">
    <property type="entry name" value="MFS general substrate transporter"/>
    <property type="match status" value="1"/>
</dbReference>
<dbReference type="PROSITE" id="PS50850">
    <property type="entry name" value="MFS"/>
    <property type="match status" value="1"/>
</dbReference>
<keyword evidence="3" id="KW-1003">Cell membrane</keyword>
<comment type="subcellular location">
    <subcellularLocation>
        <location evidence="1">Cell membrane</location>
        <topology evidence="1">Multi-pass membrane protein</topology>
    </subcellularLocation>
</comment>
<dbReference type="PANTHER" id="PTHR23513">
    <property type="entry name" value="INTEGRAL MEMBRANE EFFLUX PROTEIN-RELATED"/>
    <property type="match status" value="1"/>
</dbReference>
<dbReference type="InterPro" id="IPR020846">
    <property type="entry name" value="MFS_dom"/>
</dbReference>
<name>A0ABW9G8W5_9GAMM</name>
<dbReference type="Proteomes" id="UP001629953">
    <property type="component" value="Unassembled WGS sequence"/>
</dbReference>
<dbReference type="CDD" id="cd06173">
    <property type="entry name" value="MFS_MefA_like"/>
    <property type="match status" value="1"/>
</dbReference>
<proteinExistence type="predicted"/>
<dbReference type="InterPro" id="IPR010290">
    <property type="entry name" value="TM_effector"/>
</dbReference>
<keyword evidence="5 7" id="KW-1133">Transmembrane helix</keyword>
<organism evidence="9 10">
    <name type="scientific">Celerinatantimonas yamalensis</name>
    <dbReference type="NCBI Taxonomy" id="559956"/>
    <lineage>
        <taxon>Bacteria</taxon>
        <taxon>Pseudomonadati</taxon>
        <taxon>Pseudomonadota</taxon>
        <taxon>Gammaproteobacteria</taxon>
        <taxon>Celerinatantimonadaceae</taxon>
        <taxon>Celerinatantimonas</taxon>
    </lineage>
</organism>
<evidence type="ECO:0000256" key="7">
    <source>
        <dbReference type="SAM" id="Phobius"/>
    </source>
</evidence>
<sequence length="401" mass="43206">MNYRLWAVGALISNIGTWMQRTAQDWLVLTQLTQHNATAVGIVMACQFGPQLLFLPWSGFAADYFDRRKLLMVTQSVMGVLSLILGVLTVTGWVTLWQVYLLAFLFGCAAAFDAPVRQTFVGDLVGDSDLANAVALNSTSFNSARMIGPALTGILIAAIGTGWAFLLNSASFLAVLLSLSLMRPERFFTMTRAKRAKGSFSAGFRYVYQRRDLCAILSMAFVIGTFGLNFPIYISTMAVTVFHSDAQGYGFLSSCMAIGTVSGAIFSASQERPRMRTLMIGAALFGVGCTFGALAPSYRWFAVILVLIGMAALIFNNTNNSLIQLSTESSVRGRVMAIRMAILMGGTPIGAPIAGWVIDHAGPRWGLMIGAASGFIATLIALRYVVTTRRLAAQSAAEQSL</sequence>
<evidence type="ECO:0000256" key="2">
    <source>
        <dbReference type="ARBA" id="ARBA00022448"/>
    </source>
</evidence>
<keyword evidence="10" id="KW-1185">Reference proteome</keyword>
<dbReference type="EMBL" id="JBEQCT010000006">
    <property type="protein sequence ID" value="MFM2485962.1"/>
    <property type="molecule type" value="Genomic_DNA"/>
</dbReference>
<dbReference type="InterPro" id="IPR036259">
    <property type="entry name" value="MFS_trans_sf"/>
</dbReference>
<feature type="transmembrane region" description="Helical" evidence="7">
    <location>
        <begin position="246"/>
        <end position="266"/>
    </location>
</feature>
<dbReference type="PANTHER" id="PTHR23513:SF11">
    <property type="entry name" value="STAPHYLOFERRIN A TRANSPORTER"/>
    <property type="match status" value="1"/>
</dbReference>
<evidence type="ECO:0000256" key="6">
    <source>
        <dbReference type="ARBA" id="ARBA00023136"/>
    </source>
</evidence>
<keyword evidence="6 7" id="KW-0472">Membrane</keyword>
<evidence type="ECO:0000313" key="10">
    <source>
        <dbReference type="Proteomes" id="UP001629953"/>
    </source>
</evidence>
<evidence type="ECO:0000256" key="4">
    <source>
        <dbReference type="ARBA" id="ARBA00022692"/>
    </source>
</evidence>
<gene>
    <name evidence="9" type="ORF">ABUE30_13000</name>
</gene>
<feature type="domain" description="Major facilitator superfamily (MFS) profile" evidence="8">
    <location>
        <begin position="164"/>
        <end position="401"/>
    </location>
</feature>
<feature type="transmembrane region" description="Helical" evidence="7">
    <location>
        <begin position="154"/>
        <end position="182"/>
    </location>
</feature>
<dbReference type="RefSeq" id="WP_408624222.1">
    <property type="nucleotide sequence ID" value="NZ_JBEQCT010000006.1"/>
</dbReference>
<feature type="transmembrane region" description="Helical" evidence="7">
    <location>
        <begin position="213"/>
        <end position="234"/>
    </location>
</feature>
<feature type="transmembrane region" description="Helical" evidence="7">
    <location>
        <begin position="337"/>
        <end position="358"/>
    </location>
</feature>
<feature type="transmembrane region" description="Helical" evidence="7">
    <location>
        <begin position="364"/>
        <end position="386"/>
    </location>
</feature>
<feature type="transmembrane region" description="Helical" evidence="7">
    <location>
        <begin position="77"/>
        <end position="96"/>
    </location>
</feature>
<evidence type="ECO:0000256" key="1">
    <source>
        <dbReference type="ARBA" id="ARBA00004651"/>
    </source>
</evidence>
<reference evidence="9 10" key="1">
    <citation type="journal article" date="2013" name="Int. J. Syst. Evol. Microbiol.">
        <title>Celerinatantimonas yamalensis sp. nov., a cold-adapted diazotrophic bacterium from a cold permafrost brine.</title>
        <authorList>
            <person name="Shcherbakova V."/>
            <person name="Chuvilskaya N."/>
            <person name="Rivkina E."/>
            <person name="Demidov N."/>
            <person name="Uchaeva V."/>
            <person name="Suetin S."/>
            <person name="Suzina N."/>
            <person name="Gilichinsky D."/>
        </authorList>
    </citation>
    <scope>NUCLEOTIDE SEQUENCE [LARGE SCALE GENOMIC DNA]</scope>
    <source>
        <strain evidence="9 10">C7</strain>
    </source>
</reference>
<feature type="transmembrane region" description="Helical" evidence="7">
    <location>
        <begin position="300"/>
        <end position="316"/>
    </location>
</feature>
<evidence type="ECO:0000259" key="8">
    <source>
        <dbReference type="PROSITE" id="PS50850"/>
    </source>
</evidence>
<accession>A0ABW9G8W5</accession>
<comment type="caution">
    <text evidence="9">The sequence shown here is derived from an EMBL/GenBank/DDBJ whole genome shotgun (WGS) entry which is preliminary data.</text>
</comment>
<evidence type="ECO:0000256" key="5">
    <source>
        <dbReference type="ARBA" id="ARBA00022989"/>
    </source>
</evidence>
<feature type="transmembrane region" description="Helical" evidence="7">
    <location>
        <begin position="278"/>
        <end position="294"/>
    </location>
</feature>
<protein>
    <submittedName>
        <fullName evidence="9">MFS transporter</fullName>
    </submittedName>
</protein>
<keyword evidence="2" id="KW-0813">Transport</keyword>
<dbReference type="Gene3D" id="1.20.1250.20">
    <property type="entry name" value="MFS general substrate transporter like domains"/>
    <property type="match status" value="1"/>
</dbReference>
<evidence type="ECO:0000313" key="9">
    <source>
        <dbReference type="EMBL" id="MFM2485962.1"/>
    </source>
</evidence>
<dbReference type="Pfam" id="PF05977">
    <property type="entry name" value="MFS_3"/>
    <property type="match status" value="1"/>
</dbReference>
<keyword evidence="4 7" id="KW-0812">Transmembrane</keyword>